<keyword evidence="2 3" id="KW-0456">Lyase</keyword>
<dbReference type="SUPFAM" id="SSF51569">
    <property type="entry name" value="Aldolase"/>
    <property type="match status" value="1"/>
</dbReference>
<dbReference type="PANTHER" id="PTHR12128:SF66">
    <property type="entry name" value="4-HYDROXY-2-OXOGLUTARATE ALDOLASE, MITOCHONDRIAL"/>
    <property type="match status" value="1"/>
</dbReference>
<evidence type="ECO:0000256" key="1">
    <source>
        <dbReference type="ARBA" id="ARBA00007592"/>
    </source>
</evidence>
<dbReference type="InterPro" id="IPR002220">
    <property type="entry name" value="DapA-like"/>
</dbReference>
<comment type="similarity">
    <text evidence="1 3">Belongs to the DapA family.</text>
</comment>
<name>A0ABV6LZF2_9ACTN</name>
<dbReference type="PANTHER" id="PTHR12128">
    <property type="entry name" value="DIHYDRODIPICOLINATE SYNTHASE"/>
    <property type="match status" value="1"/>
</dbReference>
<dbReference type="RefSeq" id="WP_377247929.1">
    <property type="nucleotide sequence ID" value="NZ_JBHLUH010000009.1"/>
</dbReference>
<protein>
    <submittedName>
        <fullName evidence="4">Dihydrodipicolinate synthase family protein</fullName>
    </submittedName>
</protein>
<dbReference type="PRINTS" id="PR00146">
    <property type="entry name" value="DHPICSNTHASE"/>
</dbReference>
<evidence type="ECO:0000313" key="5">
    <source>
        <dbReference type="Proteomes" id="UP001589867"/>
    </source>
</evidence>
<comment type="caution">
    <text evidence="4">The sequence shown here is derived from an EMBL/GenBank/DDBJ whole genome shotgun (WGS) entry which is preliminary data.</text>
</comment>
<evidence type="ECO:0000256" key="3">
    <source>
        <dbReference type="PIRNR" id="PIRNR001365"/>
    </source>
</evidence>
<dbReference type="PIRSF" id="PIRSF001365">
    <property type="entry name" value="DHDPS"/>
    <property type="match status" value="1"/>
</dbReference>
<dbReference type="InterPro" id="IPR013785">
    <property type="entry name" value="Aldolase_TIM"/>
</dbReference>
<organism evidence="4 5">
    <name type="scientific">Phytohabitans kaempferiae</name>
    <dbReference type="NCBI Taxonomy" id="1620943"/>
    <lineage>
        <taxon>Bacteria</taxon>
        <taxon>Bacillati</taxon>
        <taxon>Actinomycetota</taxon>
        <taxon>Actinomycetes</taxon>
        <taxon>Micromonosporales</taxon>
        <taxon>Micromonosporaceae</taxon>
    </lineage>
</organism>
<dbReference type="SMART" id="SM01130">
    <property type="entry name" value="DHDPS"/>
    <property type="match status" value="1"/>
</dbReference>
<dbReference type="Proteomes" id="UP001589867">
    <property type="component" value="Unassembled WGS sequence"/>
</dbReference>
<sequence>MTGSTWAGVFPAVNMPMDLDGTPSQQAFRRHVSWLASFDVAGLTINGHAGELESLTPFERAAAISWARDAAGPDLRLIAGVTGMSTREVVECAVEAEMAGASALLVCPLPHFSFGAVDDPGLVVPYFAAIAEAVSIPLVIFRYHEQSGLRYSVPVLVEIARQVEQVVGIKDSSFDYEAAWTEFQYFDRKVALLVAQGSLFLSRFRTADGAISSFANVAPEYLVEMFRLCQAGELDQAREAFGRVRGLSRAIYGMVPLMQHWAVEKEALHARGRFPTSVCRPPFQPLSPADVAAVRQAVAEAGLAEAGLAEEVTVDA</sequence>
<dbReference type="Pfam" id="PF00701">
    <property type="entry name" value="DHDPS"/>
    <property type="match status" value="1"/>
</dbReference>
<dbReference type="Gene3D" id="3.20.20.70">
    <property type="entry name" value="Aldolase class I"/>
    <property type="match status" value="1"/>
</dbReference>
<evidence type="ECO:0000313" key="4">
    <source>
        <dbReference type="EMBL" id="MFC0527638.1"/>
    </source>
</evidence>
<gene>
    <name evidence="4" type="ORF">ACFFIA_08200</name>
</gene>
<keyword evidence="5" id="KW-1185">Reference proteome</keyword>
<reference evidence="4 5" key="1">
    <citation type="submission" date="2024-09" db="EMBL/GenBank/DDBJ databases">
        <authorList>
            <person name="Sun Q."/>
            <person name="Mori K."/>
        </authorList>
    </citation>
    <scope>NUCLEOTIDE SEQUENCE [LARGE SCALE GENOMIC DNA]</scope>
    <source>
        <strain evidence="4 5">TBRC 3947</strain>
    </source>
</reference>
<evidence type="ECO:0000256" key="2">
    <source>
        <dbReference type="ARBA" id="ARBA00023239"/>
    </source>
</evidence>
<proteinExistence type="inferred from homology"/>
<accession>A0ABV6LZF2</accession>
<dbReference type="EMBL" id="JBHLUH010000009">
    <property type="protein sequence ID" value="MFC0527638.1"/>
    <property type="molecule type" value="Genomic_DNA"/>
</dbReference>
<dbReference type="CDD" id="cd00408">
    <property type="entry name" value="DHDPS-like"/>
    <property type="match status" value="1"/>
</dbReference>